<gene>
    <name evidence="7" type="ORF">CCHR01_15714</name>
</gene>
<dbReference type="Proteomes" id="UP001243330">
    <property type="component" value="Unassembled WGS sequence"/>
</dbReference>
<dbReference type="InterPro" id="IPR012337">
    <property type="entry name" value="RNaseH-like_sf"/>
</dbReference>
<feature type="domain" description="Exonuclease" evidence="6">
    <location>
        <begin position="502"/>
        <end position="703"/>
    </location>
</feature>
<keyword evidence="4 7" id="KW-0269">Exonuclease</keyword>
<feature type="region of interest" description="Disordered" evidence="5">
    <location>
        <begin position="29"/>
        <end position="235"/>
    </location>
</feature>
<feature type="compositionally biased region" description="Polar residues" evidence="5">
    <location>
        <begin position="116"/>
        <end position="125"/>
    </location>
</feature>
<feature type="compositionally biased region" description="Polar residues" evidence="5">
    <location>
        <begin position="44"/>
        <end position="60"/>
    </location>
</feature>
<name>A0AAD9A531_9PEZI</name>
<dbReference type="PANTHER" id="PTHR12801:SF112">
    <property type="entry name" value="RNA EXONUCLEASE 3"/>
    <property type="match status" value="1"/>
</dbReference>
<evidence type="ECO:0000313" key="7">
    <source>
        <dbReference type="EMBL" id="KAK1841646.1"/>
    </source>
</evidence>
<evidence type="ECO:0000259" key="6">
    <source>
        <dbReference type="SMART" id="SM00479"/>
    </source>
</evidence>
<dbReference type="CDD" id="cd06145">
    <property type="entry name" value="REX1_like"/>
    <property type="match status" value="1"/>
</dbReference>
<dbReference type="InterPro" id="IPR013520">
    <property type="entry name" value="Ribonucl_H"/>
</dbReference>
<dbReference type="GO" id="GO:0005634">
    <property type="term" value="C:nucleus"/>
    <property type="evidence" value="ECO:0007669"/>
    <property type="project" value="TreeGrafter"/>
</dbReference>
<dbReference type="GO" id="GO:0003676">
    <property type="term" value="F:nucleic acid binding"/>
    <property type="evidence" value="ECO:0007669"/>
    <property type="project" value="InterPro"/>
</dbReference>
<feature type="region of interest" description="Disordered" evidence="5">
    <location>
        <begin position="563"/>
        <end position="595"/>
    </location>
</feature>
<keyword evidence="8" id="KW-1185">Reference proteome</keyword>
<dbReference type="GO" id="GO:0004527">
    <property type="term" value="F:exonuclease activity"/>
    <property type="evidence" value="ECO:0007669"/>
    <property type="project" value="UniProtKB-KW"/>
</dbReference>
<keyword evidence="2" id="KW-0540">Nuclease</keyword>
<dbReference type="SUPFAM" id="SSF53098">
    <property type="entry name" value="Ribonuclease H-like"/>
    <property type="match status" value="1"/>
</dbReference>
<dbReference type="AlphaFoldDB" id="A0AAD9A531"/>
<feature type="compositionally biased region" description="Low complexity" evidence="5">
    <location>
        <begin position="577"/>
        <end position="590"/>
    </location>
</feature>
<feature type="compositionally biased region" description="Low complexity" evidence="5">
    <location>
        <begin position="140"/>
        <end position="167"/>
    </location>
</feature>
<comment type="caution">
    <text evidence="7">The sequence shown here is derived from an EMBL/GenBank/DDBJ whole genome shotgun (WGS) entry which is preliminary data.</text>
</comment>
<dbReference type="Gene3D" id="3.30.420.10">
    <property type="entry name" value="Ribonuclease H-like superfamily/Ribonuclease H"/>
    <property type="match status" value="1"/>
</dbReference>
<sequence length="742" mass="81497">MSFVDLKHIPCPAGDKCTAFQCLFQHKEDRDKMAATSAPAIKKSGTSAQTSTDASTNATQDGPRKRPKVAQDVSGPAVSARTPTPVKTASKQDTTAPRPDDTLSAVARPISPPPLNRQTASSSRPVSAVKKGTHLHPAVPSLASTPSSHSNNSLNHSKSSPLSSSNHPPKRKLDSLTGNTPTTTTGTSASTPKSKATSVSHDTTTTTSTSPHTPSTPSKEPPPKLRKPEALNPRLLKGIKAPAEFKTRFRLAQLLHQEYTRLNNELKKTAKDDDEKQLVLTDQDLIWRTLDEEENTAIEKNAIYGNVLKNKIMQYKKMTLLQWKEERVVQRRQQSPKGPHKKLLASPKKVVTGLTPAQEVQLVRHLITPIDGLANHGYVSSIPSEADVEKARQGLEAAKGWEKCDRCEKRFQMFPGRREEDGALASGGKCTYHWGKTYFPERQVGDRSKTPKRYRCCGQAVGDSAGCYTVPHHVFKASDPKRLATVLNFAETPANSNVPSDRAVAFDCEMCYTVYGLELVRLTATAWPTGEELLDVLVQPVGEILDLNSRYSGVWPEDMANAAPWSAKEEDPTPAQAKKMANNNNNNNNNKKPKKTMKIVSSPLVARDLLFSLISPDTPLIGHGLENDLNAVRIVHPTLIDTVLLFPHKYGLPYRQGLKMLMENLLNRKIQVETAGKVQGHDSAEDARAAGDLVRLKLSEEWKSMKIKGWKLVNNEFVAPGGKASRDDYRGQLTAEFLEAAL</sequence>
<reference evidence="7" key="1">
    <citation type="submission" date="2023-01" db="EMBL/GenBank/DDBJ databases">
        <title>Colletotrichum chrysophilum M932 genome sequence.</title>
        <authorList>
            <person name="Baroncelli R."/>
        </authorList>
    </citation>
    <scope>NUCLEOTIDE SEQUENCE</scope>
    <source>
        <strain evidence="7">M932</strain>
    </source>
</reference>
<evidence type="ECO:0000256" key="3">
    <source>
        <dbReference type="ARBA" id="ARBA00022801"/>
    </source>
</evidence>
<evidence type="ECO:0000256" key="2">
    <source>
        <dbReference type="ARBA" id="ARBA00022722"/>
    </source>
</evidence>
<dbReference type="SMART" id="SM00479">
    <property type="entry name" value="EXOIII"/>
    <property type="match status" value="1"/>
</dbReference>
<evidence type="ECO:0000256" key="5">
    <source>
        <dbReference type="SAM" id="MobiDB-lite"/>
    </source>
</evidence>
<dbReference type="EMBL" id="JAQOWY010000466">
    <property type="protein sequence ID" value="KAK1841646.1"/>
    <property type="molecule type" value="Genomic_DNA"/>
</dbReference>
<evidence type="ECO:0000256" key="1">
    <source>
        <dbReference type="ARBA" id="ARBA00006357"/>
    </source>
</evidence>
<dbReference type="InterPro" id="IPR034922">
    <property type="entry name" value="REX1-like_exo"/>
</dbReference>
<dbReference type="InterPro" id="IPR036397">
    <property type="entry name" value="RNaseH_sf"/>
</dbReference>
<comment type="similarity">
    <text evidence="1">Belongs to the REXO1/REXO3 family.</text>
</comment>
<keyword evidence="3" id="KW-0378">Hydrolase</keyword>
<dbReference type="PANTHER" id="PTHR12801">
    <property type="entry name" value="RNA EXONUCLEASE REXO1 / RECO3 FAMILY MEMBER-RELATED"/>
    <property type="match status" value="1"/>
</dbReference>
<dbReference type="InterPro" id="IPR047021">
    <property type="entry name" value="REXO1/3/4-like"/>
</dbReference>
<protein>
    <submittedName>
        <fullName evidence="7">RNA exonuclease</fullName>
    </submittedName>
</protein>
<organism evidence="7 8">
    <name type="scientific">Colletotrichum chrysophilum</name>
    <dbReference type="NCBI Taxonomy" id="1836956"/>
    <lineage>
        <taxon>Eukaryota</taxon>
        <taxon>Fungi</taxon>
        <taxon>Dikarya</taxon>
        <taxon>Ascomycota</taxon>
        <taxon>Pezizomycotina</taxon>
        <taxon>Sordariomycetes</taxon>
        <taxon>Hypocreomycetidae</taxon>
        <taxon>Glomerellales</taxon>
        <taxon>Glomerellaceae</taxon>
        <taxon>Colletotrichum</taxon>
        <taxon>Colletotrichum gloeosporioides species complex</taxon>
    </lineage>
</organism>
<feature type="compositionally biased region" description="Polar residues" evidence="5">
    <location>
        <begin position="81"/>
        <end position="95"/>
    </location>
</feature>
<feature type="compositionally biased region" description="Low complexity" evidence="5">
    <location>
        <begin position="177"/>
        <end position="218"/>
    </location>
</feature>
<evidence type="ECO:0000256" key="4">
    <source>
        <dbReference type="ARBA" id="ARBA00022839"/>
    </source>
</evidence>
<evidence type="ECO:0000313" key="8">
    <source>
        <dbReference type="Proteomes" id="UP001243330"/>
    </source>
</evidence>
<accession>A0AAD9A531</accession>
<proteinExistence type="inferred from homology"/>